<dbReference type="SUPFAM" id="SSF46689">
    <property type="entry name" value="Homeodomain-like"/>
    <property type="match status" value="1"/>
</dbReference>
<dbReference type="Pfam" id="PF14246">
    <property type="entry name" value="TetR_C_7"/>
    <property type="match status" value="1"/>
</dbReference>
<gene>
    <name evidence="4" type="ORF">GCM10011501_22890</name>
</gene>
<dbReference type="EMBL" id="BNAH01000009">
    <property type="protein sequence ID" value="GHE92963.1"/>
    <property type="molecule type" value="Genomic_DNA"/>
</dbReference>
<proteinExistence type="predicted"/>
<reference evidence="5" key="1">
    <citation type="journal article" date="2019" name="Int. J. Syst. Evol. Microbiol.">
        <title>The Global Catalogue of Microorganisms (GCM) 10K type strain sequencing project: providing services to taxonomists for standard genome sequencing and annotation.</title>
        <authorList>
            <consortium name="The Broad Institute Genomics Platform"/>
            <consortium name="The Broad Institute Genome Sequencing Center for Infectious Disease"/>
            <person name="Wu L."/>
            <person name="Ma J."/>
        </authorList>
    </citation>
    <scope>NUCLEOTIDE SEQUENCE [LARGE SCALE GENOMIC DNA]</scope>
    <source>
        <strain evidence="5">CGMCC 1.15922</strain>
    </source>
</reference>
<protein>
    <recommendedName>
        <fullName evidence="3">HTH tetR-type domain-containing protein</fullName>
    </recommendedName>
</protein>
<dbReference type="Gene3D" id="1.10.357.10">
    <property type="entry name" value="Tetracycline Repressor, domain 2"/>
    <property type="match status" value="1"/>
</dbReference>
<dbReference type="InterPro" id="IPR050109">
    <property type="entry name" value="HTH-type_TetR-like_transc_reg"/>
</dbReference>
<name>A0ABQ3IS47_9GAMM</name>
<accession>A0ABQ3IS47</accession>
<dbReference type="PANTHER" id="PTHR30055:SF146">
    <property type="entry name" value="HTH-TYPE TRANSCRIPTIONAL DUAL REGULATOR CECR"/>
    <property type="match status" value="1"/>
</dbReference>
<comment type="caution">
    <text evidence="4">The sequence shown here is derived from an EMBL/GenBank/DDBJ whole genome shotgun (WGS) entry which is preliminary data.</text>
</comment>
<evidence type="ECO:0000313" key="4">
    <source>
        <dbReference type="EMBL" id="GHE92963.1"/>
    </source>
</evidence>
<feature type="domain" description="HTH tetR-type" evidence="3">
    <location>
        <begin position="1"/>
        <end position="56"/>
    </location>
</feature>
<evidence type="ECO:0000256" key="1">
    <source>
        <dbReference type="ARBA" id="ARBA00023125"/>
    </source>
</evidence>
<dbReference type="Gene3D" id="1.10.10.60">
    <property type="entry name" value="Homeodomain-like"/>
    <property type="match status" value="1"/>
</dbReference>
<evidence type="ECO:0000313" key="5">
    <source>
        <dbReference type="Proteomes" id="UP000626370"/>
    </source>
</evidence>
<organism evidence="4 5">
    <name type="scientific">Thalassotalea profundi</name>
    <dbReference type="NCBI Taxonomy" id="2036687"/>
    <lineage>
        <taxon>Bacteria</taxon>
        <taxon>Pseudomonadati</taxon>
        <taxon>Pseudomonadota</taxon>
        <taxon>Gammaproteobacteria</taxon>
        <taxon>Alteromonadales</taxon>
        <taxon>Colwelliaceae</taxon>
        <taxon>Thalassotalea</taxon>
    </lineage>
</organism>
<dbReference type="InterPro" id="IPR001647">
    <property type="entry name" value="HTH_TetR"/>
</dbReference>
<feature type="DNA-binding region" description="H-T-H motif" evidence="2">
    <location>
        <begin position="19"/>
        <end position="38"/>
    </location>
</feature>
<dbReference type="PANTHER" id="PTHR30055">
    <property type="entry name" value="HTH-TYPE TRANSCRIPTIONAL REGULATOR RUTR"/>
    <property type="match status" value="1"/>
</dbReference>
<keyword evidence="5" id="KW-1185">Reference proteome</keyword>
<keyword evidence="1 2" id="KW-0238">DNA-binding</keyword>
<evidence type="ECO:0000259" key="3">
    <source>
        <dbReference type="PROSITE" id="PS50977"/>
    </source>
</evidence>
<dbReference type="PROSITE" id="PS50977">
    <property type="entry name" value="HTH_TETR_2"/>
    <property type="match status" value="1"/>
</dbReference>
<sequence length="189" mass="21118">MILEVSQKLFLKKGYDETSLEMIISEAGGSRRSIYNEFGNKKGLLLAVMQQQVNIQINIIASINYELTPAQALKDMAIRFVQGLLSDTLISLYRLAIQVVPKMPEVGELIYESGPLSGITPLSDYLAYLNNKGDLAIDDCSYAAFMLIAMIKDRLHFKAALIPNVKITDQEITEHINTSVDLFIKAYKP</sequence>
<evidence type="ECO:0000256" key="2">
    <source>
        <dbReference type="PROSITE-ProRule" id="PRU00335"/>
    </source>
</evidence>
<dbReference type="InterPro" id="IPR009057">
    <property type="entry name" value="Homeodomain-like_sf"/>
</dbReference>
<dbReference type="InterPro" id="IPR039536">
    <property type="entry name" value="TetR_C_Proteobacteria"/>
</dbReference>
<dbReference type="Pfam" id="PF00440">
    <property type="entry name" value="TetR_N"/>
    <property type="match status" value="1"/>
</dbReference>
<dbReference type="Proteomes" id="UP000626370">
    <property type="component" value="Unassembled WGS sequence"/>
</dbReference>
<dbReference type="PRINTS" id="PR00455">
    <property type="entry name" value="HTHTETR"/>
</dbReference>